<gene>
    <name evidence="1" type="ORF">PtA15_1A490</name>
</gene>
<dbReference type="EMBL" id="CP110421">
    <property type="protein sequence ID" value="WAQ81151.1"/>
    <property type="molecule type" value="Genomic_DNA"/>
</dbReference>
<proteinExistence type="predicted"/>
<reference evidence="1" key="1">
    <citation type="submission" date="2022-10" db="EMBL/GenBank/DDBJ databases">
        <title>Puccinia triticina Genome sequencing and assembly.</title>
        <authorList>
            <person name="Li C."/>
        </authorList>
    </citation>
    <scope>NUCLEOTIDE SEQUENCE</scope>
    <source>
        <strain evidence="1">Pt15</strain>
    </source>
</reference>
<sequence>MTSRFITPEIQTEGYRRKLSIEMRAERRALSFWPIEMTIGGRSSSTFRRALPSPLRTCHRQSSHNAQIAKGLRQVKDDPEGPMITNADSDAGLLGSLLLPKLVIPELNSRLKLPGALGEAGSTFVSEALPTLQPRDPVHQTQAHPPFFIIQVAHFLLSVDQLLSRLGTPPTPSQY</sequence>
<keyword evidence="2" id="KW-1185">Reference proteome</keyword>
<dbReference type="Proteomes" id="UP001164743">
    <property type="component" value="Chromosome 1A"/>
</dbReference>
<evidence type="ECO:0000313" key="1">
    <source>
        <dbReference type="EMBL" id="WAQ81151.1"/>
    </source>
</evidence>
<name>A0ABY7C7M2_9BASI</name>
<dbReference type="RefSeq" id="XP_053016706.1">
    <property type="nucleotide sequence ID" value="XM_053165523.1"/>
</dbReference>
<organism evidence="1 2">
    <name type="scientific">Puccinia triticina</name>
    <dbReference type="NCBI Taxonomy" id="208348"/>
    <lineage>
        <taxon>Eukaryota</taxon>
        <taxon>Fungi</taxon>
        <taxon>Dikarya</taxon>
        <taxon>Basidiomycota</taxon>
        <taxon>Pucciniomycotina</taxon>
        <taxon>Pucciniomycetes</taxon>
        <taxon>Pucciniales</taxon>
        <taxon>Pucciniaceae</taxon>
        <taxon>Puccinia</taxon>
    </lineage>
</organism>
<evidence type="ECO:0000313" key="2">
    <source>
        <dbReference type="Proteomes" id="UP001164743"/>
    </source>
</evidence>
<accession>A0ABY7C7M2</accession>
<protein>
    <submittedName>
        <fullName evidence="1">Uncharacterized protein</fullName>
    </submittedName>
</protein>
<dbReference type="GeneID" id="77806418"/>